<feature type="transmembrane region" description="Helical" evidence="5">
    <location>
        <begin position="36"/>
        <end position="54"/>
    </location>
</feature>
<dbReference type="GO" id="GO:0005886">
    <property type="term" value="C:plasma membrane"/>
    <property type="evidence" value="ECO:0007669"/>
    <property type="project" value="UniProtKB-SubCell"/>
</dbReference>
<dbReference type="Pfam" id="PF07457">
    <property type="entry name" value="DUF1516"/>
    <property type="match status" value="1"/>
</dbReference>
<protein>
    <recommendedName>
        <fullName evidence="5">UPF0344 protein D0469_13295</fullName>
    </recommendedName>
</protein>
<dbReference type="HAMAP" id="MF_01536">
    <property type="entry name" value="UPF0344"/>
    <property type="match status" value="1"/>
</dbReference>
<dbReference type="OrthoDB" id="2365314at2"/>
<dbReference type="EMBL" id="QVTE01000036">
    <property type="protein sequence ID" value="RFU68060.1"/>
    <property type="molecule type" value="Genomic_DNA"/>
</dbReference>
<evidence type="ECO:0000256" key="5">
    <source>
        <dbReference type="HAMAP-Rule" id="MF_01536"/>
    </source>
</evidence>
<comment type="similarity">
    <text evidence="5">Belongs to the UPF0344 family.</text>
</comment>
<evidence type="ECO:0000256" key="2">
    <source>
        <dbReference type="ARBA" id="ARBA00022692"/>
    </source>
</evidence>
<feature type="transmembrane region" description="Helical" evidence="5">
    <location>
        <begin position="60"/>
        <end position="77"/>
    </location>
</feature>
<keyword evidence="3 5" id="KW-1133">Transmembrane helix</keyword>
<dbReference type="Proteomes" id="UP000264541">
    <property type="component" value="Unassembled WGS sequence"/>
</dbReference>
<evidence type="ECO:0000256" key="3">
    <source>
        <dbReference type="ARBA" id="ARBA00022989"/>
    </source>
</evidence>
<keyword evidence="1 5" id="KW-1003">Cell membrane</keyword>
<evidence type="ECO:0000256" key="4">
    <source>
        <dbReference type="ARBA" id="ARBA00023136"/>
    </source>
</evidence>
<feature type="transmembrane region" description="Helical" evidence="5">
    <location>
        <begin position="6"/>
        <end position="24"/>
    </location>
</feature>
<sequence>MTHAHITTWLIAVILFFVVVSMQKSGNHKAAKINHMILRVFYLLIIITGGMLISSMYGPYIVKALIGIIVIGMMEMILVRSAKGKDTKVLWIVFVVAFIVVLYMGLSLPQGFQPFA</sequence>
<accession>A0A372LM28</accession>
<dbReference type="RefSeq" id="WP_117327227.1">
    <property type="nucleotide sequence ID" value="NZ_QVTE01000036.1"/>
</dbReference>
<keyword evidence="7" id="KW-1185">Reference proteome</keyword>
<evidence type="ECO:0000313" key="6">
    <source>
        <dbReference type="EMBL" id="RFU68060.1"/>
    </source>
</evidence>
<dbReference type="AlphaFoldDB" id="A0A372LM28"/>
<comment type="subcellular location">
    <subcellularLocation>
        <location evidence="5">Cell membrane</location>
        <topology evidence="5">Multi-pass membrane protein</topology>
    </subcellularLocation>
</comment>
<proteinExistence type="inferred from homology"/>
<dbReference type="InterPro" id="IPR010899">
    <property type="entry name" value="UPF0344"/>
</dbReference>
<feature type="transmembrane region" description="Helical" evidence="5">
    <location>
        <begin position="89"/>
        <end position="106"/>
    </location>
</feature>
<reference evidence="6 7" key="1">
    <citation type="submission" date="2018-08" db="EMBL/GenBank/DDBJ databases">
        <title>Bacillus chawlae sp. nov., Bacillus glennii sp. nov., and Bacillus saganii sp. nov. Isolated from the Vehicle Assembly Building at Kennedy Space Center where the Viking Spacecraft were Assembled.</title>
        <authorList>
            <person name="Seuylemezian A."/>
            <person name="Vaishampayan P."/>
        </authorList>
    </citation>
    <scope>NUCLEOTIDE SEQUENCE [LARGE SCALE GENOMIC DNA]</scope>
    <source>
        <strain evidence="6 7">V47-23a</strain>
    </source>
</reference>
<evidence type="ECO:0000313" key="7">
    <source>
        <dbReference type="Proteomes" id="UP000264541"/>
    </source>
</evidence>
<name>A0A372LM28_9BACI</name>
<gene>
    <name evidence="6" type="ORF">D0469_13295</name>
</gene>
<keyword evidence="4 5" id="KW-0472">Membrane</keyword>
<organism evidence="6 7">
    <name type="scientific">Peribacillus saganii</name>
    <dbReference type="NCBI Taxonomy" id="2303992"/>
    <lineage>
        <taxon>Bacteria</taxon>
        <taxon>Bacillati</taxon>
        <taxon>Bacillota</taxon>
        <taxon>Bacilli</taxon>
        <taxon>Bacillales</taxon>
        <taxon>Bacillaceae</taxon>
        <taxon>Peribacillus</taxon>
    </lineage>
</organism>
<keyword evidence="2 5" id="KW-0812">Transmembrane</keyword>
<dbReference type="NCBIfam" id="NF010196">
    <property type="entry name" value="PRK13673.1-3"/>
    <property type="match status" value="1"/>
</dbReference>
<evidence type="ECO:0000256" key="1">
    <source>
        <dbReference type="ARBA" id="ARBA00022475"/>
    </source>
</evidence>
<comment type="caution">
    <text evidence="6">The sequence shown here is derived from an EMBL/GenBank/DDBJ whole genome shotgun (WGS) entry which is preliminary data.</text>
</comment>